<dbReference type="GO" id="GO:0003777">
    <property type="term" value="F:microtubule motor activity"/>
    <property type="evidence" value="ECO:0007669"/>
    <property type="project" value="InterPro"/>
</dbReference>
<dbReference type="InterPro" id="IPR001752">
    <property type="entry name" value="Kinesin_motor_dom"/>
</dbReference>
<proteinExistence type="inferred from homology"/>
<keyword evidence="15" id="KW-0378">Hydrolase</keyword>
<name>A0A1X2HA59_SYNRA</name>
<feature type="binding site" evidence="11">
    <location>
        <begin position="84"/>
        <end position="91"/>
    </location>
    <ligand>
        <name>ATP</name>
        <dbReference type="ChEBI" id="CHEBI:30616"/>
    </ligand>
</feature>
<keyword evidence="10" id="KW-0206">Cytoskeleton</keyword>
<dbReference type="OMA" id="EPQYMDE"/>
<dbReference type="FunFam" id="3.40.850.10:FF:000011">
    <property type="entry name" value="Kinesin family member 21A"/>
    <property type="match status" value="1"/>
</dbReference>
<comment type="caution">
    <text evidence="15">The sequence shown here is derived from an EMBL/GenBank/DDBJ whole genome shotgun (WGS) entry which is preliminary data.</text>
</comment>
<dbReference type="GO" id="GO:0016787">
    <property type="term" value="F:hydrolase activity"/>
    <property type="evidence" value="ECO:0007669"/>
    <property type="project" value="UniProtKB-KW"/>
</dbReference>
<evidence type="ECO:0000313" key="16">
    <source>
        <dbReference type="Proteomes" id="UP000242180"/>
    </source>
</evidence>
<dbReference type="InParanoid" id="A0A1X2HA59"/>
<keyword evidence="16" id="KW-1185">Reference proteome</keyword>
<comment type="subcellular location">
    <subcellularLocation>
        <location evidence="1">Cytoplasm</location>
        <location evidence="1">Cytoskeleton</location>
    </subcellularLocation>
</comment>
<evidence type="ECO:0000259" key="14">
    <source>
        <dbReference type="PROSITE" id="PS50067"/>
    </source>
</evidence>
<keyword evidence="8 12" id="KW-0175">Coiled coil</keyword>
<evidence type="ECO:0000256" key="13">
    <source>
        <dbReference type="SAM" id="MobiDB-lite"/>
    </source>
</evidence>
<dbReference type="Pfam" id="PF00225">
    <property type="entry name" value="Kinesin"/>
    <property type="match status" value="1"/>
</dbReference>
<dbReference type="InterPro" id="IPR019821">
    <property type="entry name" value="Kinesin_motor_CS"/>
</dbReference>
<dbReference type="GO" id="GO:0005524">
    <property type="term" value="F:ATP binding"/>
    <property type="evidence" value="ECO:0007669"/>
    <property type="project" value="UniProtKB-UniRule"/>
</dbReference>
<evidence type="ECO:0000313" key="15">
    <source>
        <dbReference type="EMBL" id="ORY95532.1"/>
    </source>
</evidence>
<keyword evidence="6 11" id="KW-0547">Nucleotide-binding</keyword>
<dbReference type="InterPro" id="IPR027640">
    <property type="entry name" value="Kinesin-like_fam"/>
</dbReference>
<keyword evidence="9 11" id="KW-0505">Motor protein</keyword>
<keyword evidence="3" id="KW-0853">WD repeat</keyword>
<evidence type="ECO:0000256" key="9">
    <source>
        <dbReference type="ARBA" id="ARBA00023175"/>
    </source>
</evidence>
<evidence type="ECO:0000256" key="5">
    <source>
        <dbReference type="ARBA" id="ARBA00022737"/>
    </source>
</evidence>
<dbReference type="Proteomes" id="UP000242180">
    <property type="component" value="Unassembled WGS sequence"/>
</dbReference>
<evidence type="ECO:0000256" key="12">
    <source>
        <dbReference type="SAM" id="Coils"/>
    </source>
</evidence>
<dbReference type="STRING" id="13706.A0A1X2HA59"/>
<sequence length="1069" mass="120057">MSSSSVRVAVRVRPLTENEIQHNCNNVVSFAPNQPQITIGQDRSFTFDYAYAPETEQQHVYSTCVTPLLNSFLDGYNSTILAYGQTGSGKTYSMGIGFDSAFGATTSDNDGIVPRFIDSLFQQIETRQRASSDYSAQVHVSFLELYNEDLVDLLSPRQQGLNVCIREDSQGNICWMGVREEQVTSPKELLGALSKGSIARTTASTDMNRGSSRSHAIFSISLKQNTPAQGRLVSKFHFVDLAGSERLKRTNAVGDRAKEGISINTGLLALGNVISALGDESRKASHIPYRDSRLTRLLQDSLGGNSQTVMLACVSPADINYTETLNTLKYANRARNIRNRATVNQEMGEADRLKAQITRLKEELRGNDDFVRAVNDEMDALKREVVSLNGHMAHMASELAQVKCERDMLRVNSGIKANASSNDSNDDDDGHSLLVEYAQTIEKLRLELQQQQQQQQKMQEQQQVQQQQQQRTIPLPTPAQTPVDEDDSATLVGSSTSREQPRKDDINNTPMTRKKRHSYRFGSKRCSLRSRRRLSTNMPPKSPRVERRGSGSAVERLLQQTRTVITAERAFLKACDQEDSVLNFADSFPANDHVIPVRIRRNSNNHHQQQQQRRASTMTADLIQKFRASIDAKQQLLEALERTESQRAEAAASAGELAVKKNAAATQFKRELADQRSQYESRIKKQAQELQALRRKHSQAVSAAETARNKSNQIIMNLKTKLEKTSQERKKLLKRHKQEADKARERGALYEKEIQKLKRAETKANTARGRLERDVAMHKANAKRAAEQHTQAASQLKQVASLLRKVLQHNPSAAPMLAKAIACASVAGGAPATSTAMRRRSSSNSGKPLAPVHQRVAHKHQLLRRAIALHAQKYGHDELLVDLKKQRERLMGEQKELLAERAIVLEDERSRLGPDATLDASVPQYMDDRIDTITARLDYLLHQIAFLENHKSEDTWVDENPTFLPLQPGEDALVAYEIARSLLRSLDPEETKLTSEILLEDIIQLKRQNATHSARERHMEVTLHKLQDHLVLMRRQGLLWLDTDHGLDHLFSRAMQGPVRIHQGLALPA</sequence>
<evidence type="ECO:0000256" key="10">
    <source>
        <dbReference type="ARBA" id="ARBA00023212"/>
    </source>
</evidence>
<dbReference type="PROSITE" id="PS50067">
    <property type="entry name" value="KINESIN_MOTOR_2"/>
    <property type="match status" value="1"/>
</dbReference>
<gene>
    <name evidence="15" type="ORF">BCR43DRAFT_475441</name>
</gene>
<dbReference type="GO" id="GO:0007052">
    <property type="term" value="P:mitotic spindle organization"/>
    <property type="evidence" value="ECO:0007669"/>
    <property type="project" value="TreeGrafter"/>
</dbReference>
<dbReference type="SMART" id="SM00129">
    <property type="entry name" value="KISc"/>
    <property type="match status" value="1"/>
</dbReference>
<organism evidence="15 16">
    <name type="scientific">Syncephalastrum racemosum</name>
    <name type="common">Filamentous fungus</name>
    <dbReference type="NCBI Taxonomy" id="13706"/>
    <lineage>
        <taxon>Eukaryota</taxon>
        <taxon>Fungi</taxon>
        <taxon>Fungi incertae sedis</taxon>
        <taxon>Mucoromycota</taxon>
        <taxon>Mucoromycotina</taxon>
        <taxon>Mucoromycetes</taxon>
        <taxon>Mucorales</taxon>
        <taxon>Syncephalastraceae</taxon>
        <taxon>Syncephalastrum</taxon>
    </lineage>
</organism>
<dbReference type="InterPro" id="IPR036961">
    <property type="entry name" value="Kinesin_motor_dom_sf"/>
</dbReference>
<dbReference type="Gene3D" id="3.40.850.10">
    <property type="entry name" value="Kinesin motor domain"/>
    <property type="match status" value="1"/>
</dbReference>
<dbReference type="InterPro" id="IPR027417">
    <property type="entry name" value="P-loop_NTPase"/>
</dbReference>
<keyword evidence="7 11" id="KW-0067">ATP-binding</keyword>
<evidence type="ECO:0000256" key="7">
    <source>
        <dbReference type="ARBA" id="ARBA00022840"/>
    </source>
</evidence>
<keyword evidence="4" id="KW-0493">Microtubule</keyword>
<dbReference type="GO" id="GO:0007018">
    <property type="term" value="P:microtubule-based movement"/>
    <property type="evidence" value="ECO:0007669"/>
    <property type="project" value="InterPro"/>
</dbReference>
<evidence type="ECO:0000256" key="3">
    <source>
        <dbReference type="ARBA" id="ARBA00022574"/>
    </source>
</evidence>
<dbReference type="AlphaFoldDB" id="A0A1X2HA59"/>
<accession>A0A1X2HA59</accession>
<dbReference type="EMBL" id="MCGN01000006">
    <property type="protein sequence ID" value="ORY95532.1"/>
    <property type="molecule type" value="Genomic_DNA"/>
</dbReference>
<dbReference type="GO" id="GO:0005875">
    <property type="term" value="C:microtubule associated complex"/>
    <property type="evidence" value="ECO:0007669"/>
    <property type="project" value="TreeGrafter"/>
</dbReference>
<evidence type="ECO:0000256" key="8">
    <source>
        <dbReference type="ARBA" id="ARBA00023054"/>
    </source>
</evidence>
<dbReference type="OrthoDB" id="3176171at2759"/>
<dbReference type="GO" id="GO:0005874">
    <property type="term" value="C:microtubule"/>
    <property type="evidence" value="ECO:0007669"/>
    <property type="project" value="UniProtKB-KW"/>
</dbReference>
<dbReference type="PANTHER" id="PTHR47969">
    <property type="entry name" value="CHROMOSOME-ASSOCIATED KINESIN KIF4A-RELATED"/>
    <property type="match status" value="1"/>
</dbReference>
<evidence type="ECO:0000256" key="11">
    <source>
        <dbReference type="PROSITE-ProRule" id="PRU00283"/>
    </source>
</evidence>
<comment type="similarity">
    <text evidence="11">Belongs to the TRAFAC class myosin-kinesin ATPase superfamily. Kinesin family.</text>
</comment>
<dbReference type="SUPFAM" id="SSF52540">
    <property type="entry name" value="P-loop containing nucleoside triphosphate hydrolases"/>
    <property type="match status" value="1"/>
</dbReference>
<protein>
    <submittedName>
        <fullName evidence="15">P-loop containing nucleoside triphosphate hydrolase protein</fullName>
    </submittedName>
</protein>
<evidence type="ECO:0000256" key="6">
    <source>
        <dbReference type="ARBA" id="ARBA00022741"/>
    </source>
</evidence>
<feature type="domain" description="Kinesin motor" evidence="14">
    <location>
        <begin position="5"/>
        <end position="337"/>
    </location>
</feature>
<evidence type="ECO:0000256" key="4">
    <source>
        <dbReference type="ARBA" id="ARBA00022701"/>
    </source>
</evidence>
<reference evidence="15 16" key="1">
    <citation type="submission" date="2016-07" db="EMBL/GenBank/DDBJ databases">
        <title>Pervasive Adenine N6-methylation of Active Genes in Fungi.</title>
        <authorList>
            <consortium name="DOE Joint Genome Institute"/>
            <person name="Mondo S.J."/>
            <person name="Dannebaum R.O."/>
            <person name="Kuo R.C."/>
            <person name="Labutti K."/>
            <person name="Haridas S."/>
            <person name="Kuo A."/>
            <person name="Salamov A."/>
            <person name="Ahrendt S.R."/>
            <person name="Lipzen A."/>
            <person name="Sullivan W."/>
            <person name="Andreopoulos W.B."/>
            <person name="Clum A."/>
            <person name="Lindquist E."/>
            <person name="Daum C."/>
            <person name="Ramamoorthy G.K."/>
            <person name="Gryganskyi A."/>
            <person name="Culley D."/>
            <person name="Magnuson J.K."/>
            <person name="James T.Y."/>
            <person name="O'Malley M.A."/>
            <person name="Stajich J.E."/>
            <person name="Spatafora J.W."/>
            <person name="Visel A."/>
            <person name="Grigoriev I.V."/>
        </authorList>
    </citation>
    <scope>NUCLEOTIDE SEQUENCE [LARGE SCALE GENOMIC DNA]</scope>
    <source>
        <strain evidence="15 16">NRRL 2496</strain>
    </source>
</reference>
<dbReference type="PRINTS" id="PR00380">
    <property type="entry name" value="KINESINHEAVY"/>
</dbReference>
<evidence type="ECO:0000256" key="1">
    <source>
        <dbReference type="ARBA" id="ARBA00004245"/>
    </source>
</evidence>
<evidence type="ECO:0000256" key="2">
    <source>
        <dbReference type="ARBA" id="ARBA00022490"/>
    </source>
</evidence>
<keyword evidence="2" id="KW-0963">Cytoplasm</keyword>
<feature type="coiled-coil region" evidence="12">
    <location>
        <begin position="623"/>
        <end position="799"/>
    </location>
</feature>
<dbReference type="PANTHER" id="PTHR47969:SF15">
    <property type="entry name" value="CHROMOSOME-ASSOCIATED KINESIN KIF4A-RELATED"/>
    <property type="match status" value="1"/>
</dbReference>
<keyword evidence="5" id="KW-0677">Repeat</keyword>
<feature type="compositionally biased region" description="Basic residues" evidence="13">
    <location>
        <begin position="512"/>
        <end position="534"/>
    </location>
</feature>
<dbReference type="CDD" id="cd01372">
    <property type="entry name" value="KISc_KIF4"/>
    <property type="match status" value="1"/>
</dbReference>
<feature type="coiled-coil region" evidence="12">
    <location>
        <begin position="343"/>
        <end position="391"/>
    </location>
</feature>
<dbReference type="PROSITE" id="PS00411">
    <property type="entry name" value="KINESIN_MOTOR_1"/>
    <property type="match status" value="1"/>
</dbReference>
<feature type="region of interest" description="Disordered" evidence="13">
    <location>
        <begin position="462"/>
        <end position="552"/>
    </location>
</feature>
<dbReference type="GO" id="GO:0008017">
    <property type="term" value="F:microtubule binding"/>
    <property type="evidence" value="ECO:0007669"/>
    <property type="project" value="InterPro"/>
</dbReference>
<dbReference type="GO" id="GO:0051231">
    <property type="term" value="P:spindle elongation"/>
    <property type="evidence" value="ECO:0007669"/>
    <property type="project" value="TreeGrafter"/>
</dbReference>